<dbReference type="HOGENOM" id="CLU_1673162_0_0_1"/>
<dbReference type="EMBL" id="EAAA01001116">
    <property type="status" value="NOT_ANNOTATED_CDS"/>
    <property type="molecule type" value="Genomic_DNA"/>
</dbReference>
<dbReference type="Ensembl" id="ENSCINT00000026541.2">
    <property type="protein sequence ID" value="ENSCINP00000026295.2"/>
    <property type="gene ID" value="ENSCING00000014578.2"/>
</dbReference>
<evidence type="ECO:0000313" key="1">
    <source>
        <dbReference type="Ensembl" id="ENSCINP00000026295.2"/>
    </source>
</evidence>
<organism evidence="1 2">
    <name type="scientific">Ciona intestinalis</name>
    <name type="common">Transparent sea squirt</name>
    <name type="synonym">Ascidia intestinalis</name>
    <dbReference type="NCBI Taxonomy" id="7719"/>
    <lineage>
        <taxon>Eukaryota</taxon>
        <taxon>Metazoa</taxon>
        <taxon>Chordata</taxon>
        <taxon>Tunicata</taxon>
        <taxon>Ascidiacea</taxon>
        <taxon>Phlebobranchia</taxon>
        <taxon>Cionidae</taxon>
        <taxon>Ciona</taxon>
    </lineage>
</organism>
<reference evidence="1" key="4">
    <citation type="submission" date="2025-09" db="UniProtKB">
        <authorList>
            <consortium name="Ensembl"/>
        </authorList>
    </citation>
    <scope>IDENTIFICATION</scope>
</reference>
<dbReference type="AlphaFoldDB" id="F6UYP5"/>
<dbReference type="InParanoid" id="F6UYP5"/>
<protein>
    <submittedName>
        <fullName evidence="1">Uncharacterized protein</fullName>
    </submittedName>
</protein>
<evidence type="ECO:0000313" key="2">
    <source>
        <dbReference type="Proteomes" id="UP000008144"/>
    </source>
</evidence>
<sequence>MIAAVTKTQPSQISIYIPRTYCWKGKKLSVPTDVILVQPLSRYTDYSGRIIHNVTAVKNPNSPRSCGIDGQLYVMGIIVKVKISGVEYSYIVKSETPKNVNVKLYSPHHYGLIRVYDQTEEIVCPTWMDVREIFHRYYNLYPIMWKNKIINLRSYDEV</sequence>
<accession>F6UYP5</accession>
<proteinExistence type="predicted"/>
<reference evidence="1" key="3">
    <citation type="submission" date="2025-08" db="UniProtKB">
        <authorList>
            <consortium name="Ensembl"/>
        </authorList>
    </citation>
    <scope>IDENTIFICATION</scope>
</reference>
<name>F6UYP5_CIOIN</name>
<reference evidence="1" key="2">
    <citation type="journal article" date="2008" name="Genome Biol.">
        <title>Improved genome assembly and evidence-based global gene model set for the chordate Ciona intestinalis: new insight into intron and operon populations.</title>
        <authorList>
            <person name="Satou Y."/>
            <person name="Mineta K."/>
            <person name="Ogasawara M."/>
            <person name="Sasakura Y."/>
            <person name="Shoguchi E."/>
            <person name="Ueno K."/>
            <person name="Yamada L."/>
            <person name="Matsumoto J."/>
            <person name="Wasserscheid J."/>
            <person name="Dewar K."/>
            <person name="Wiley G.B."/>
            <person name="Macmil S.L."/>
            <person name="Roe B.A."/>
            <person name="Zeller R.W."/>
            <person name="Hastings K.E."/>
            <person name="Lemaire P."/>
            <person name="Lindquist E."/>
            <person name="Endo T."/>
            <person name="Hotta K."/>
            <person name="Inaba K."/>
        </authorList>
    </citation>
    <scope>NUCLEOTIDE SEQUENCE [LARGE SCALE GENOMIC DNA]</scope>
    <source>
        <strain evidence="1">wild type</strain>
    </source>
</reference>
<reference evidence="2" key="1">
    <citation type="journal article" date="2002" name="Science">
        <title>The draft genome of Ciona intestinalis: insights into chordate and vertebrate origins.</title>
        <authorList>
            <person name="Dehal P."/>
            <person name="Satou Y."/>
            <person name="Campbell R.K."/>
            <person name="Chapman J."/>
            <person name="Degnan B."/>
            <person name="De Tomaso A."/>
            <person name="Davidson B."/>
            <person name="Di Gregorio A."/>
            <person name="Gelpke M."/>
            <person name="Goodstein D.M."/>
            <person name="Harafuji N."/>
            <person name="Hastings K.E."/>
            <person name="Ho I."/>
            <person name="Hotta K."/>
            <person name="Huang W."/>
            <person name="Kawashima T."/>
            <person name="Lemaire P."/>
            <person name="Martinez D."/>
            <person name="Meinertzhagen I.A."/>
            <person name="Necula S."/>
            <person name="Nonaka M."/>
            <person name="Putnam N."/>
            <person name="Rash S."/>
            <person name="Saiga H."/>
            <person name="Satake M."/>
            <person name="Terry A."/>
            <person name="Yamada L."/>
            <person name="Wang H.G."/>
            <person name="Awazu S."/>
            <person name="Azumi K."/>
            <person name="Boore J."/>
            <person name="Branno M."/>
            <person name="Chin-Bow S."/>
            <person name="DeSantis R."/>
            <person name="Doyle S."/>
            <person name="Francino P."/>
            <person name="Keys D.N."/>
            <person name="Haga S."/>
            <person name="Hayashi H."/>
            <person name="Hino K."/>
            <person name="Imai K.S."/>
            <person name="Inaba K."/>
            <person name="Kano S."/>
            <person name="Kobayashi K."/>
            <person name="Kobayashi M."/>
            <person name="Lee B.I."/>
            <person name="Makabe K.W."/>
            <person name="Manohar C."/>
            <person name="Matassi G."/>
            <person name="Medina M."/>
            <person name="Mochizuki Y."/>
            <person name="Mount S."/>
            <person name="Morishita T."/>
            <person name="Miura S."/>
            <person name="Nakayama A."/>
            <person name="Nishizaka S."/>
            <person name="Nomoto H."/>
            <person name="Ohta F."/>
            <person name="Oishi K."/>
            <person name="Rigoutsos I."/>
            <person name="Sano M."/>
            <person name="Sasaki A."/>
            <person name="Sasakura Y."/>
            <person name="Shoguchi E."/>
            <person name="Shin-i T."/>
            <person name="Spagnuolo A."/>
            <person name="Stainier D."/>
            <person name="Suzuki M.M."/>
            <person name="Tassy O."/>
            <person name="Takatori N."/>
            <person name="Tokuoka M."/>
            <person name="Yagi K."/>
            <person name="Yoshizaki F."/>
            <person name="Wada S."/>
            <person name="Zhang C."/>
            <person name="Hyatt P.D."/>
            <person name="Larimer F."/>
            <person name="Detter C."/>
            <person name="Doggett N."/>
            <person name="Glavina T."/>
            <person name="Hawkins T."/>
            <person name="Richardson P."/>
            <person name="Lucas S."/>
            <person name="Kohara Y."/>
            <person name="Levine M."/>
            <person name="Satoh N."/>
            <person name="Rokhsar D.S."/>
        </authorList>
    </citation>
    <scope>NUCLEOTIDE SEQUENCE [LARGE SCALE GENOMIC DNA]</scope>
</reference>
<dbReference type="Proteomes" id="UP000008144">
    <property type="component" value="Chromosome 13"/>
</dbReference>
<keyword evidence="2" id="KW-1185">Reference proteome</keyword>
<dbReference type="GeneTree" id="ENSGT00660000096288"/>